<name>A0AAF0J892_9BASI</name>
<comment type="catalytic activity">
    <reaction evidence="9">
        <text>a diacylglycerol + H2O = a monoacylglycerol + a fatty acid + H(+)</text>
        <dbReference type="Rhea" id="RHEA:32731"/>
        <dbReference type="ChEBI" id="CHEBI:15377"/>
        <dbReference type="ChEBI" id="CHEBI:15378"/>
        <dbReference type="ChEBI" id="CHEBI:17408"/>
        <dbReference type="ChEBI" id="CHEBI:18035"/>
        <dbReference type="ChEBI" id="CHEBI:28868"/>
    </reaction>
</comment>
<dbReference type="PANTHER" id="PTHR45856">
    <property type="entry name" value="ALPHA/BETA-HYDROLASES SUPERFAMILY PROTEIN"/>
    <property type="match status" value="1"/>
</dbReference>
<keyword evidence="5" id="KW-0442">Lipid degradation</keyword>
<dbReference type="Pfam" id="PF01764">
    <property type="entry name" value="Lipase_3"/>
    <property type="match status" value="1"/>
</dbReference>
<evidence type="ECO:0000256" key="7">
    <source>
        <dbReference type="ARBA" id="ARBA00023157"/>
    </source>
</evidence>
<sequence>MRIQAVSLTQQTYCFVQPIGQKVGDAELLYEYGDGNINQRAAIFHSKSLGIAVAFEGTEILSILSILHDVDFWPVDPTNALKDAVPAGTKLFKGFHSAYQNVAKPVFKNLKRIISERNETRVTVIGYSLGAAMAAMAAMEYQHRLEHGVHQVFAFGLPRTGNPTFANAVDDKLSGKFFYAVNGKDWVPHMPPREWNYQHPSGQIWINPSASGNYTYYPGQENKHGANSIEPVWTLQDHINYYFHTGLGPGVGQCPAKVDDQK</sequence>
<keyword evidence="4" id="KW-0378">Hydrolase</keyword>
<dbReference type="GO" id="GO:0005576">
    <property type="term" value="C:extracellular region"/>
    <property type="evidence" value="ECO:0007669"/>
    <property type="project" value="UniProtKB-SubCell"/>
</dbReference>
<protein>
    <recommendedName>
        <fullName evidence="11">Fungal lipase-type domain-containing protein</fullName>
    </recommendedName>
</protein>
<comment type="subcellular location">
    <subcellularLocation>
        <location evidence="1">Secreted</location>
    </subcellularLocation>
</comment>
<keyword evidence="6" id="KW-0443">Lipid metabolism</keyword>
<dbReference type="Proteomes" id="UP001217754">
    <property type="component" value="Chromosome 1"/>
</dbReference>
<evidence type="ECO:0000256" key="5">
    <source>
        <dbReference type="ARBA" id="ARBA00022963"/>
    </source>
</evidence>
<organism evidence="12 13">
    <name type="scientific">Malassezia japonica</name>
    <dbReference type="NCBI Taxonomy" id="223818"/>
    <lineage>
        <taxon>Eukaryota</taxon>
        <taxon>Fungi</taxon>
        <taxon>Dikarya</taxon>
        <taxon>Basidiomycota</taxon>
        <taxon>Ustilaginomycotina</taxon>
        <taxon>Malasseziomycetes</taxon>
        <taxon>Malasseziales</taxon>
        <taxon>Malasseziaceae</taxon>
        <taxon>Malassezia</taxon>
    </lineage>
</organism>
<keyword evidence="3" id="KW-0732">Signal</keyword>
<keyword evidence="2" id="KW-0964">Secreted</keyword>
<dbReference type="PANTHER" id="PTHR45856:SF24">
    <property type="entry name" value="FUNGAL LIPASE-LIKE DOMAIN-CONTAINING PROTEIN"/>
    <property type="match status" value="1"/>
</dbReference>
<keyword evidence="7" id="KW-1015">Disulfide bond</keyword>
<evidence type="ECO:0000256" key="1">
    <source>
        <dbReference type="ARBA" id="ARBA00004613"/>
    </source>
</evidence>
<proteinExistence type="inferred from homology"/>
<evidence type="ECO:0000313" key="12">
    <source>
        <dbReference type="EMBL" id="WFD37063.1"/>
    </source>
</evidence>
<evidence type="ECO:0000256" key="4">
    <source>
        <dbReference type="ARBA" id="ARBA00022801"/>
    </source>
</evidence>
<dbReference type="AlphaFoldDB" id="A0AAF0J892"/>
<evidence type="ECO:0000256" key="10">
    <source>
        <dbReference type="ARBA" id="ARBA00048461"/>
    </source>
</evidence>
<accession>A0AAF0J892</accession>
<dbReference type="CDD" id="cd00741">
    <property type="entry name" value="Lipase"/>
    <property type="match status" value="1"/>
</dbReference>
<evidence type="ECO:0000256" key="9">
    <source>
        <dbReference type="ARBA" id="ARBA00047591"/>
    </source>
</evidence>
<dbReference type="GO" id="GO:0016042">
    <property type="term" value="P:lipid catabolic process"/>
    <property type="evidence" value="ECO:0007669"/>
    <property type="project" value="UniProtKB-KW"/>
</dbReference>
<evidence type="ECO:0000313" key="13">
    <source>
        <dbReference type="Proteomes" id="UP001217754"/>
    </source>
</evidence>
<reference evidence="12" key="1">
    <citation type="submission" date="2023-03" db="EMBL/GenBank/DDBJ databases">
        <title>Mating type loci evolution in Malassezia.</title>
        <authorList>
            <person name="Coelho M.A."/>
        </authorList>
    </citation>
    <scope>NUCLEOTIDE SEQUENCE</scope>
    <source>
        <strain evidence="12">CBS 9431</strain>
    </source>
</reference>
<comment type="catalytic activity">
    <reaction evidence="10">
        <text>a monoacylglycerol + H2O = glycerol + a fatty acid + H(+)</text>
        <dbReference type="Rhea" id="RHEA:15245"/>
        <dbReference type="ChEBI" id="CHEBI:15377"/>
        <dbReference type="ChEBI" id="CHEBI:15378"/>
        <dbReference type="ChEBI" id="CHEBI:17408"/>
        <dbReference type="ChEBI" id="CHEBI:17754"/>
        <dbReference type="ChEBI" id="CHEBI:28868"/>
    </reaction>
</comment>
<evidence type="ECO:0000256" key="3">
    <source>
        <dbReference type="ARBA" id="ARBA00022729"/>
    </source>
</evidence>
<keyword evidence="13" id="KW-1185">Reference proteome</keyword>
<dbReference type="RefSeq" id="XP_060119960.1">
    <property type="nucleotide sequence ID" value="XM_060263977.1"/>
</dbReference>
<gene>
    <name evidence="12" type="ORF">MJAP1_000004</name>
</gene>
<dbReference type="GeneID" id="85223653"/>
<evidence type="ECO:0000259" key="11">
    <source>
        <dbReference type="Pfam" id="PF01764"/>
    </source>
</evidence>
<evidence type="ECO:0000256" key="6">
    <source>
        <dbReference type="ARBA" id="ARBA00023098"/>
    </source>
</evidence>
<evidence type="ECO:0000256" key="8">
    <source>
        <dbReference type="ARBA" id="ARBA00043996"/>
    </source>
</evidence>
<dbReference type="GO" id="GO:0016787">
    <property type="term" value="F:hydrolase activity"/>
    <property type="evidence" value="ECO:0007669"/>
    <property type="project" value="UniProtKB-KW"/>
</dbReference>
<dbReference type="InterPro" id="IPR002921">
    <property type="entry name" value="Fungal_lipase-type"/>
</dbReference>
<evidence type="ECO:0000256" key="2">
    <source>
        <dbReference type="ARBA" id="ARBA00022525"/>
    </source>
</evidence>
<comment type="similarity">
    <text evidence="8">Belongs to the AB hydrolase superfamily. Lipase family. Class 3 subfamily.</text>
</comment>
<dbReference type="SUPFAM" id="SSF53474">
    <property type="entry name" value="alpha/beta-Hydrolases"/>
    <property type="match status" value="1"/>
</dbReference>
<dbReference type="Gene3D" id="3.40.50.1820">
    <property type="entry name" value="alpha/beta hydrolase"/>
    <property type="match status" value="1"/>
</dbReference>
<dbReference type="InterPro" id="IPR029058">
    <property type="entry name" value="AB_hydrolase_fold"/>
</dbReference>
<feature type="domain" description="Fungal lipase-type" evidence="11">
    <location>
        <begin position="53"/>
        <end position="193"/>
    </location>
</feature>
<dbReference type="EMBL" id="CP119958">
    <property type="protein sequence ID" value="WFD37063.1"/>
    <property type="molecule type" value="Genomic_DNA"/>
</dbReference>
<dbReference type="InterPro" id="IPR051218">
    <property type="entry name" value="Sec_MonoDiacylglyc_Lipase"/>
</dbReference>